<protein>
    <recommendedName>
        <fullName evidence="2">Amidohydrolase-related domain-containing protein</fullName>
    </recommendedName>
</protein>
<keyword evidence="1" id="KW-0378">Hydrolase</keyword>
<dbReference type="HOGENOM" id="CLU_2045413_0_0_11"/>
<accession>R4Z073</accession>
<dbReference type="EMBL" id="CANL01000027">
    <property type="protein sequence ID" value="CCM64075.1"/>
    <property type="molecule type" value="Genomic_DNA"/>
</dbReference>
<dbReference type="InterPro" id="IPR011059">
    <property type="entry name" value="Metal-dep_hydrolase_composite"/>
</dbReference>
<reference evidence="3 4" key="1">
    <citation type="journal article" date="2013" name="ISME J.">
        <title>Metabolic model for the filamentous 'Candidatus Microthrix parvicella' based on genomic and metagenomic analyses.</title>
        <authorList>
            <person name="Jon McIlroy S."/>
            <person name="Kristiansen R."/>
            <person name="Albertsen M."/>
            <person name="Michael Karst S."/>
            <person name="Rossetti S."/>
            <person name="Lund Nielsen J."/>
            <person name="Tandoi V."/>
            <person name="James Seviour R."/>
            <person name="Nielsen P.H."/>
        </authorList>
    </citation>
    <scope>NUCLEOTIDE SEQUENCE [LARGE SCALE GENOMIC DNA]</scope>
    <source>
        <strain evidence="3 4">RN1</strain>
    </source>
</reference>
<feature type="domain" description="Amidohydrolase-related" evidence="2">
    <location>
        <begin position="48"/>
        <end position="101"/>
    </location>
</feature>
<organism evidence="3 4">
    <name type="scientific">Candidatus Neomicrothrix parvicella RN1</name>
    <dbReference type="NCBI Taxonomy" id="1229780"/>
    <lineage>
        <taxon>Bacteria</taxon>
        <taxon>Bacillati</taxon>
        <taxon>Actinomycetota</taxon>
        <taxon>Acidimicrobiia</taxon>
        <taxon>Acidimicrobiales</taxon>
        <taxon>Microthrixaceae</taxon>
        <taxon>Candidatus Neomicrothrix</taxon>
    </lineage>
</organism>
<name>R4Z073_9ACTN</name>
<dbReference type="AlphaFoldDB" id="R4Z073"/>
<dbReference type="GO" id="GO:0008448">
    <property type="term" value="F:N-acetylglucosamine-6-phosphate deacetylase activity"/>
    <property type="evidence" value="ECO:0007669"/>
    <property type="project" value="TreeGrafter"/>
</dbReference>
<evidence type="ECO:0000313" key="3">
    <source>
        <dbReference type="EMBL" id="CCM64075.1"/>
    </source>
</evidence>
<sequence length="120" mass="12359">MLVTDAVADAGVSKVAPTVSTHPSGADDAPVLAGGIHTGAMVVAGLISAGFDPGWVVDSFTRVPARTIGCDQLGTLEVGRWADLVRWTSDWAVESTWIAGERTANRTGVSPSDRSDAHTG</sequence>
<dbReference type="Gene3D" id="2.30.40.10">
    <property type="entry name" value="Urease, subunit C, domain 1"/>
    <property type="match status" value="1"/>
</dbReference>
<evidence type="ECO:0000259" key="2">
    <source>
        <dbReference type="Pfam" id="PF01979"/>
    </source>
</evidence>
<dbReference type="PANTHER" id="PTHR11113">
    <property type="entry name" value="N-ACETYLGLUCOSAMINE-6-PHOSPHATE DEACETYLASE"/>
    <property type="match status" value="1"/>
</dbReference>
<dbReference type="Gene3D" id="3.20.20.140">
    <property type="entry name" value="Metal-dependent hydrolases"/>
    <property type="match status" value="1"/>
</dbReference>
<gene>
    <name evidence="3" type="ORF">BN381_330060</name>
</gene>
<dbReference type="STRING" id="1229780.BN381_330060"/>
<dbReference type="InterPro" id="IPR006680">
    <property type="entry name" value="Amidohydro-rel"/>
</dbReference>
<evidence type="ECO:0000313" key="4">
    <source>
        <dbReference type="Proteomes" id="UP000018291"/>
    </source>
</evidence>
<evidence type="ECO:0000256" key="1">
    <source>
        <dbReference type="ARBA" id="ARBA00022801"/>
    </source>
</evidence>
<dbReference type="Pfam" id="PF01979">
    <property type="entry name" value="Amidohydro_1"/>
    <property type="match status" value="1"/>
</dbReference>
<comment type="caution">
    <text evidence="3">The sequence shown here is derived from an EMBL/GenBank/DDBJ whole genome shotgun (WGS) entry which is preliminary data.</text>
</comment>
<dbReference type="GO" id="GO:0006046">
    <property type="term" value="P:N-acetylglucosamine catabolic process"/>
    <property type="evidence" value="ECO:0007669"/>
    <property type="project" value="TreeGrafter"/>
</dbReference>
<dbReference type="SUPFAM" id="SSF51338">
    <property type="entry name" value="Composite domain of metallo-dependent hydrolases"/>
    <property type="match status" value="1"/>
</dbReference>
<dbReference type="Proteomes" id="UP000018291">
    <property type="component" value="Unassembled WGS sequence"/>
</dbReference>
<keyword evidence="4" id="KW-1185">Reference proteome</keyword>
<dbReference type="PANTHER" id="PTHR11113:SF14">
    <property type="entry name" value="N-ACETYLGLUCOSAMINE-6-PHOSPHATE DEACETYLASE"/>
    <property type="match status" value="1"/>
</dbReference>
<proteinExistence type="predicted"/>